<dbReference type="GO" id="GO:0016042">
    <property type="term" value="P:lipid catabolic process"/>
    <property type="evidence" value="ECO:0007669"/>
    <property type="project" value="InterPro"/>
</dbReference>
<accession>A0A834YBE6</accession>
<keyword evidence="1" id="KW-0732">Signal</keyword>
<sequence length="188" mass="21089">MSIICGLPLLECVYCLACARWAWKRCLHTAGLTVRHGALQLLKEFEPVPRICRLILAVYEEDLRHPFGPHLAATALILIGRPKYGKESDYAVLLDNKLGQREFDGGYVHNGLLNAAWGGSVLAMVVVQNRDRLGNIDRKRIRGYAIAPARCMSLNFGCEICRCHQFCCAPGKFMFFLLDGDFTKCVEL</sequence>
<gene>
    <name evidence="3" type="ORF">HHK36_032047</name>
</gene>
<dbReference type="Proteomes" id="UP000655225">
    <property type="component" value="Unassembled WGS sequence"/>
</dbReference>
<dbReference type="InterPro" id="IPR005592">
    <property type="entry name" value="Mono/diacylglycerol_lipase_N"/>
</dbReference>
<comment type="caution">
    <text evidence="3">The sequence shown here is derived from an EMBL/GenBank/DDBJ whole genome shotgun (WGS) entry which is preliminary data.</text>
</comment>
<dbReference type="EMBL" id="JABCRI010000407">
    <property type="protein sequence ID" value="KAF8369928.1"/>
    <property type="molecule type" value="Genomic_DNA"/>
</dbReference>
<name>A0A834YBE6_TETSI</name>
<feature type="domain" description="Mono-/di-acylglycerol lipase N-terminal" evidence="2">
    <location>
        <begin position="9"/>
        <end position="66"/>
    </location>
</feature>
<evidence type="ECO:0000313" key="3">
    <source>
        <dbReference type="EMBL" id="KAF8369928.1"/>
    </source>
</evidence>
<evidence type="ECO:0000259" key="2">
    <source>
        <dbReference type="Pfam" id="PF03893"/>
    </source>
</evidence>
<evidence type="ECO:0000313" key="4">
    <source>
        <dbReference type="Proteomes" id="UP000655225"/>
    </source>
</evidence>
<keyword evidence="4" id="KW-1185">Reference proteome</keyword>
<dbReference type="OMA" id="CEICRCH"/>
<evidence type="ECO:0000256" key="1">
    <source>
        <dbReference type="SAM" id="SignalP"/>
    </source>
</evidence>
<dbReference type="AlphaFoldDB" id="A0A834YBE6"/>
<dbReference type="PANTHER" id="PTHR46398">
    <property type="entry name" value="ALPHA/BETA-HYDROLASES SUPERFAMILY PROTEIN"/>
    <property type="match status" value="1"/>
</dbReference>
<protein>
    <recommendedName>
        <fullName evidence="2">Mono-/di-acylglycerol lipase N-terminal domain-containing protein</fullName>
    </recommendedName>
</protein>
<dbReference type="PANTHER" id="PTHR46398:SF4">
    <property type="entry name" value="ALPHA_BETA-HYDROLASES SUPERFAMILY PROTEIN"/>
    <property type="match status" value="1"/>
</dbReference>
<dbReference type="OrthoDB" id="438440at2759"/>
<feature type="signal peptide" evidence="1">
    <location>
        <begin position="1"/>
        <end position="19"/>
    </location>
</feature>
<dbReference type="Pfam" id="PF03893">
    <property type="entry name" value="Lipase3_N"/>
    <property type="match status" value="1"/>
</dbReference>
<feature type="chain" id="PRO_5033036928" description="Mono-/di-acylglycerol lipase N-terminal domain-containing protein" evidence="1">
    <location>
        <begin position="20"/>
        <end position="188"/>
    </location>
</feature>
<reference evidence="3 4" key="1">
    <citation type="submission" date="2020-04" db="EMBL/GenBank/DDBJ databases">
        <title>Plant Genome Project.</title>
        <authorList>
            <person name="Zhang R.-G."/>
        </authorList>
    </citation>
    <scope>NUCLEOTIDE SEQUENCE [LARGE SCALE GENOMIC DNA]</scope>
    <source>
        <strain evidence="3">YNK0</strain>
        <tissue evidence="3">Leaf</tissue>
    </source>
</reference>
<proteinExistence type="predicted"/>
<organism evidence="3 4">
    <name type="scientific">Tetracentron sinense</name>
    <name type="common">Spur-leaf</name>
    <dbReference type="NCBI Taxonomy" id="13715"/>
    <lineage>
        <taxon>Eukaryota</taxon>
        <taxon>Viridiplantae</taxon>
        <taxon>Streptophyta</taxon>
        <taxon>Embryophyta</taxon>
        <taxon>Tracheophyta</taxon>
        <taxon>Spermatophyta</taxon>
        <taxon>Magnoliopsida</taxon>
        <taxon>Trochodendrales</taxon>
        <taxon>Trochodendraceae</taxon>
        <taxon>Tetracentron</taxon>
    </lineage>
</organism>